<dbReference type="EnsemblPlants" id="KQK07301">
    <property type="protein sequence ID" value="KQK07301"/>
    <property type="gene ID" value="BRADI_2g34400v3"/>
</dbReference>
<dbReference type="InterPro" id="IPR015424">
    <property type="entry name" value="PyrdxlP-dep_Trfase"/>
</dbReference>
<dbReference type="InterPro" id="IPR015421">
    <property type="entry name" value="PyrdxlP-dep_Trfase_major"/>
</dbReference>
<organism evidence="6">
    <name type="scientific">Brachypodium distachyon</name>
    <name type="common">Purple false brome</name>
    <name type="synonym">Trachynia distachya</name>
    <dbReference type="NCBI Taxonomy" id="15368"/>
    <lineage>
        <taxon>Eukaryota</taxon>
        <taxon>Viridiplantae</taxon>
        <taxon>Streptophyta</taxon>
        <taxon>Embryophyta</taxon>
        <taxon>Tracheophyta</taxon>
        <taxon>Spermatophyta</taxon>
        <taxon>Magnoliopsida</taxon>
        <taxon>Liliopsida</taxon>
        <taxon>Poales</taxon>
        <taxon>Poaceae</taxon>
        <taxon>BOP clade</taxon>
        <taxon>Pooideae</taxon>
        <taxon>Stipodae</taxon>
        <taxon>Brachypodieae</taxon>
        <taxon>Brachypodium</taxon>
    </lineage>
</organism>
<dbReference type="GO" id="GO:0016846">
    <property type="term" value="F:carbon-sulfur lyase activity"/>
    <property type="evidence" value="ECO:0007669"/>
    <property type="project" value="InterPro"/>
</dbReference>
<reference evidence="6 7" key="1">
    <citation type="journal article" date="2010" name="Nature">
        <title>Genome sequencing and analysis of the model grass Brachypodium distachyon.</title>
        <authorList>
            <consortium name="International Brachypodium Initiative"/>
        </authorList>
    </citation>
    <scope>NUCLEOTIDE SEQUENCE [LARGE SCALE GENOMIC DNA]</scope>
    <source>
        <strain evidence="6">Bd21</strain>
        <strain evidence="7">cv. Bd21</strain>
    </source>
</reference>
<dbReference type="AlphaFoldDB" id="I1HLD9"/>
<dbReference type="OrthoDB" id="2020362at2759"/>
<dbReference type="Pfam" id="PF04864">
    <property type="entry name" value="Alliinase_C"/>
    <property type="match status" value="1"/>
</dbReference>
<feature type="transmembrane region" description="Helical" evidence="4">
    <location>
        <begin position="14"/>
        <end position="34"/>
    </location>
</feature>
<evidence type="ECO:0000313" key="8">
    <source>
        <dbReference type="Proteomes" id="UP000008810"/>
    </source>
</evidence>
<keyword evidence="4" id="KW-0812">Transmembrane</keyword>
<dbReference type="eggNOG" id="ENOG502QPYC">
    <property type="taxonomic scope" value="Eukaryota"/>
</dbReference>
<dbReference type="STRING" id="15368.I1HLD9"/>
<dbReference type="Gramene" id="KQK07301">
    <property type="protein sequence ID" value="KQK07301"/>
    <property type="gene ID" value="BRADI_2g34400v3"/>
</dbReference>
<dbReference type="PANTHER" id="PTHR43795">
    <property type="entry name" value="BIFUNCTIONAL ASPARTATE AMINOTRANSFERASE AND GLUTAMATE/ASPARTATE-PREPHENATE AMINOTRANSFERASE-RELATED"/>
    <property type="match status" value="1"/>
</dbReference>
<dbReference type="Gene3D" id="2.10.25.30">
    <property type="entry name" value="EGF-like, alliinase"/>
    <property type="match status" value="1"/>
</dbReference>
<sequence>MASRDQAGSLVASAGRIGMVASVTINLAALGLYLRGRFLGNREKKAVAALTSTGKPRVTPDSLVNLDHGDPTMFEEFWRGAMGEQATLVIPGWQTMSYFSNLSGLCWFLEPGLEREVRRLHRLVGNAATEGYHVLVGTGSMQLFQAALYALCSPAPVGSDGPVSVVSPAPYYSSYPSVTDFLNSGLYRWAGDANTFDGDNYIELVCSPNNPDGGIRESILKSESGKGKAIHDLAYYWPQYTPITGMLAHDIMLFTVSKSTGHAGTRIGWALVKDREVAQRMSKYIELNTIGVSKDSQLRAAKIIAAVVDSYERQPSAATGDASLLFHFALRQMTRRWKALRAAVAASGIFSLPDEVAGFCTFTKDTMTANPPFAWLRCEKEGVEDLEGFLREHKIITRSGTKFGADRKVVRISMVDTDEAFNVFIDRLATMQ</sequence>
<gene>
    <name evidence="7" type="primary">LOC100824596</name>
    <name evidence="6" type="ORF">BRADI_2g34400v3</name>
</gene>
<evidence type="ECO:0000256" key="2">
    <source>
        <dbReference type="ARBA" id="ARBA00006312"/>
    </source>
</evidence>
<evidence type="ECO:0000313" key="6">
    <source>
        <dbReference type="EMBL" id="KQK07301.1"/>
    </source>
</evidence>
<dbReference type="EMBL" id="CM000881">
    <property type="protein sequence ID" value="KQK07301.1"/>
    <property type="molecule type" value="Genomic_DNA"/>
</dbReference>
<evidence type="ECO:0000256" key="4">
    <source>
        <dbReference type="SAM" id="Phobius"/>
    </source>
</evidence>
<dbReference type="InterPro" id="IPR015422">
    <property type="entry name" value="PyrdxlP-dep_Trfase_small"/>
</dbReference>
<comment type="cofactor">
    <cofactor evidence="1">
        <name>pyridoxal 5'-phosphate</name>
        <dbReference type="ChEBI" id="CHEBI:597326"/>
    </cofactor>
</comment>
<dbReference type="PANTHER" id="PTHR43795:SF22">
    <property type="entry name" value="TRYPTOPHAN AMINOTRANSFERASE-RELATED PROTEIN 2"/>
    <property type="match status" value="1"/>
</dbReference>
<dbReference type="InterPro" id="IPR037029">
    <property type="entry name" value="Alliinase_N_sf"/>
</dbReference>
<evidence type="ECO:0000313" key="7">
    <source>
        <dbReference type="EnsemblPlants" id="KQK07301"/>
    </source>
</evidence>
<dbReference type="SUPFAM" id="SSF53383">
    <property type="entry name" value="PLP-dependent transferases"/>
    <property type="match status" value="1"/>
</dbReference>
<dbReference type="RefSeq" id="XP_003568843.1">
    <property type="nucleotide sequence ID" value="XM_003568795.4"/>
</dbReference>
<reference evidence="6" key="2">
    <citation type="submission" date="2017-06" db="EMBL/GenBank/DDBJ databases">
        <title>WGS assembly of Brachypodium distachyon.</title>
        <authorList>
            <consortium name="The International Brachypodium Initiative"/>
            <person name="Lucas S."/>
            <person name="Harmon-Smith M."/>
            <person name="Lail K."/>
            <person name="Tice H."/>
            <person name="Grimwood J."/>
            <person name="Bruce D."/>
            <person name="Barry K."/>
            <person name="Shu S."/>
            <person name="Lindquist E."/>
            <person name="Wang M."/>
            <person name="Pitluck S."/>
            <person name="Vogel J.P."/>
            <person name="Garvin D.F."/>
            <person name="Mockler T.C."/>
            <person name="Schmutz J."/>
            <person name="Rokhsar D."/>
            <person name="Bevan M.W."/>
        </authorList>
    </citation>
    <scope>NUCLEOTIDE SEQUENCE</scope>
    <source>
        <strain evidence="6">Bd21</strain>
    </source>
</reference>
<protein>
    <recommendedName>
        <fullName evidence="5">Alliinase C-terminal domain-containing protein</fullName>
    </recommendedName>
</protein>
<dbReference type="RefSeq" id="XP_024315251.1">
    <property type="nucleotide sequence ID" value="XM_024459483.1"/>
</dbReference>
<dbReference type="CDD" id="cd00609">
    <property type="entry name" value="AAT_like"/>
    <property type="match status" value="1"/>
</dbReference>
<accession>I1HLD9</accession>
<dbReference type="GeneID" id="100824596"/>
<proteinExistence type="inferred from homology"/>
<dbReference type="GO" id="GO:0006520">
    <property type="term" value="P:amino acid metabolic process"/>
    <property type="evidence" value="ECO:0000318"/>
    <property type="project" value="GO_Central"/>
</dbReference>
<comment type="similarity">
    <text evidence="2">Belongs to the alliinase family.</text>
</comment>
<dbReference type="GO" id="GO:0008483">
    <property type="term" value="F:transaminase activity"/>
    <property type="evidence" value="ECO:0000318"/>
    <property type="project" value="GO_Central"/>
</dbReference>
<keyword evidence="8" id="KW-1185">Reference proteome</keyword>
<dbReference type="Gene3D" id="3.40.640.10">
    <property type="entry name" value="Type I PLP-dependent aspartate aminotransferase-like (Major domain)"/>
    <property type="match status" value="1"/>
</dbReference>
<name>I1HLD9_BRADI</name>
<dbReference type="KEGG" id="bdi:100824596"/>
<dbReference type="OMA" id="VGSLCWF"/>
<dbReference type="InterPro" id="IPR050478">
    <property type="entry name" value="Ethylene_sulfur-biosynth"/>
</dbReference>
<dbReference type="InterPro" id="IPR006948">
    <property type="entry name" value="Alliinase_C"/>
</dbReference>
<dbReference type="Proteomes" id="UP000008810">
    <property type="component" value="Chromosome 2"/>
</dbReference>
<reference evidence="7" key="3">
    <citation type="submission" date="2018-08" db="UniProtKB">
        <authorList>
            <consortium name="EnsemblPlants"/>
        </authorList>
    </citation>
    <scope>IDENTIFICATION</scope>
    <source>
        <strain evidence="7">cv. Bd21</strain>
    </source>
</reference>
<keyword evidence="3" id="KW-0663">Pyridoxal phosphate</keyword>
<dbReference type="HOGENOM" id="CLU_036760_1_0_1"/>
<evidence type="ECO:0000256" key="1">
    <source>
        <dbReference type="ARBA" id="ARBA00001933"/>
    </source>
</evidence>
<evidence type="ECO:0000259" key="5">
    <source>
        <dbReference type="Pfam" id="PF04864"/>
    </source>
</evidence>
<keyword evidence="4" id="KW-1133">Transmembrane helix</keyword>
<keyword evidence="4" id="KW-0472">Membrane</keyword>
<evidence type="ECO:0000256" key="3">
    <source>
        <dbReference type="ARBA" id="ARBA00022898"/>
    </source>
</evidence>
<dbReference type="Gene3D" id="3.90.1150.10">
    <property type="entry name" value="Aspartate Aminotransferase, domain 1"/>
    <property type="match status" value="1"/>
</dbReference>
<feature type="domain" description="Alliinase C-terminal" evidence="5">
    <location>
        <begin position="64"/>
        <end position="431"/>
    </location>
</feature>